<feature type="region of interest" description="Disordered" evidence="2">
    <location>
        <begin position="32"/>
        <end position="54"/>
    </location>
</feature>
<accession>A0A4V1IXR4</accession>
<proteinExistence type="predicted"/>
<feature type="signal peptide" evidence="3">
    <location>
        <begin position="1"/>
        <end position="31"/>
    </location>
</feature>
<protein>
    <submittedName>
        <fullName evidence="4">Uncharacterized protein</fullName>
    </submittedName>
</protein>
<name>A0A4V1IXR4_9FUNG</name>
<keyword evidence="3" id="KW-0732">Signal</keyword>
<dbReference type="EMBL" id="KZ988550">
    <property type="protein sequence ID" value="RKP11969.1"/>
    <property type="molecule type" value="Genomic_DNA"/>
</dbReference>
<evidence type="ECO:0000313" key="4">
    <source>
        <dbReference type="EMBL" id="RKP11969.1"/>
    </source>
</evidence>
<gene>
    <name evidence="4" type="ORF">BJ684DRAFT_17496</name>
</gene>
<organism evidence="4 5">
    <name type="scientific">Piptocephalis cylindrospora</name>
    <dbReference type="NCBI Taxonomy" id="1907219"/>
    <lineage>
        <taxon>Eukaryota</taxon>
        <taxon>Fungi</taxon>
        <taxon>Fungi incertae sedis</taxon>
        <taxon>Zoopagomycota</taxon>
        <taxon>Zoopagomycotina</taxon>
        <taxon>Zoopagomycetes</taxon>
        <taxon>Zoopagales</taxon>
        <taxon>Piptocephalidaceae</taxon>
        <taxon>Piptocephalis</taxon>
    </lineage>
</organism>
<evidence type="ECO:0000256" key="1">
    <source>
        <dbReference type="SAM" id="Coils"/>
    </source>
</evidence>
<dbReference type="AlphaFoldDB" id="A0A4V1IXR4"/>
<feature type="chain" id="PRO_5020315659" evidence="3">
    <location>
        <begin position="32"/>
        <end position="223"/>
    </location>
</feature>
<feature type="region of interest" description="Disordered" evidence="2">
    <location>
        <begin position="194"/>
        <end position="223"/>
    </location>
</feature>
<keyword evidence="5" id="KW-1185">Reference proteome</keyword>
<dbReference type="Proteomes" id="UP000267251">
    <property type="component" value="Unassembled WGS sequence"/>
</dbReference>
<evidence type="ECO:0000256" key="2">
    <source>
        <dbReference type="SAM" id="MobiDB-lite"/>
    </source>
</evidence>
<keyword evidence="1" id="KW-0175">Coiled coil</keyword>
<evidence type="ECO:0000313" key="5">
    <source>
        <dbReference type="Proteomes" id="UP000267251"/>
    </source>
</evidence>
<feature type="coiled-coil region" evidence="1">
    <location>
        <begin position="94"/>
        <end position="121"/>
    </location>
</feature>
<sequence length="223" mass="24639">MSRSFLTITLLILQWVGWTLVVLPVAQVALATPSPKDDDSAADSSDSTGGGKGTPWWGTLIQSDQFGAEVPLGVALLGAATDVVTQSYLSQRNNRAAKEKAAMEARKVKQAEKRKKEHERIQAIKAATLKAFQDQQNRVIQQTILAEFLAEQRMAIDQYITNQIKWEEKRRWLQLPQVQASIYTRDTFGQLAPQNASNDILSPTTTPPSPLGVSMNMEGHPIL</sequence>
<reference evidence="5" key="1">
    <citation type="journal article" date="2018" name="Nat. Microbiol.">
        <title>Leveraging single-cell genomics to expand the fungal tree of life.</title>
        <authorList>
            <person name="Ahrendt S.R."/>
            <person name="Quandt C.A."/>
            <person name="Ciobanu D."/>
            <person name="Clum A."/>
            <person name="Salamov A."/>
            <person name="Andreopoulos B."/>
            <person name="Cheng J.F."/>
            <person name="Woyke T."/>
            <person name="Pelin A."/>
            <person name="Henrissat B."/>
            <person name="Reynolds N.K."/>
            <person name="Benny G.L."/>
            <person name="Smith M.E."/>
            <person name="James T.Y."/>
            <person name="Grigoriev I.V."/>
        </authorList>
    </citation>
    <scope>NUCLEOTIDE SEQUENCE [LARGE SCALE GENOMIC DNA]</scope>
</reference>
<evidence type="ECO:0000256" key="3">
    <source>
        <dbReference type="SAM" id="SignalP"/>
    </source>
</evidence>